<evidence type="ECO:0000313" key="3">
    <source>
        <dbReference type="Proteomes" id="UP000436522"/>
    </source>
</evidence>
<dbReference type="Proteomes" id="UP000436522">
    <property type="component" value="Unassembled WGS sequence"/>
</dbReference>
<name>A0A640VRK3_9RHOB</name>
<evidence type="ECO:0000259" key="1">
    <source>
        <dbReference type="Pfam" id="PF00725"/>
    </source>
</evidence>
<feature type="domain" description="3-hydroxyacyl-CoA dehydrogenase C-terminal" evidence="1">
    <location>
        <begin position="12"/>
        <end position="88"/>
    </location>
</feature>
<dbReference type="GO" id="GO:0006635">
    <property type="term" value="P:fatty acid beta-oxidation"/>
    <property type="evidence" value="ECO:0007669"/>
    <property type="project" value="TreeGrafter"/>
</dbReference>
<dbReference type="InterPro" id="IPR006108">
    <property type="entry name" value="3HC_DH_C"/>
</dbReference>
<comment type="caution">
    <text evidence="2">The sequence shown here is derived from an EMBL/GenBank/DDBJ whole genome shotgun (WGS) entry which is preliminary data.</text>
</comment>
<dbReference type="OrthoDB" id="7192590at2"/>
<dbReference type="AlphaFoldDB" id="A0A640VRK3"/>
<dbReference type="RefSeq" id="WP_159975581.1">
    <property type="nucleotide sequence ID" value="NZ_BLIV01000002.1"/>
</dbReference>
<dbReference type="Gene3D" id="1.10.1040.50">
    <property type="match status" value="1"/>
</dbReference>
<dbReference type="PANTHER" id="PTHR43612:SF3">
    <property type="entry name" value="TRIFUNCTIONAL ENZYME SUBUNIT ALPHA, MITOCHONDRIAL"/>
    <property type="match status" value="1"/>
</dbReference>
<dbReference type="InterPro" id="IPR008927">
    <property type="entry name" value="6-PGluconate_DH-like_C_sf"/>
</dbReference>
<dbReference type="GO" id="GO:0004300">
    <property type="term" value="F:enoyl-CoA hydratase activity"/>
    <property type="evidence" value="ECO:0007669"/>
    <property type="project" value="TreeGrafter"/>
</dbReference>
<dbReference type="PANTHER" id="PTHR43612">
    <property type="entry name" value="TRIFUNCTIONAL ENZYME SUBUNIT ALPHA"/>
    <property type="match status" value="1"/>
</dbReference>
<organism evidence="2 3">
    <name type="scientific">Roseobacter cerasinus</name>
    <dbReference type="NCBI Taxonomy" id="2602289"/>
    <lineage>
        <taxon>Bacteria</taxon>
        <taxon>Pseudomonadati</taxon>
        <taxon>Pseudomonadota</taxon>
        <taxon>Alphaproteobacteria</taxon>
        <taxon>Rhodobacterales</taxon>
        <taxon>Roseobacteraceae</taxon>
        <taxon>Roseobacter</taxon>
    </lineage>
</organism>
<sequence length="193" mass="20307">MTRGELAAVMAAGLTRAADRLLYEATTPWELDAAMTDFGFATGICAAQDDLGLDVARTRCGPHATPVLPRMISEGRLGRCVGVGWYRYPGGGGAVEDPLVEDLLREEAWFGGIQRVQMTDGEMVIHLIAGALGAVLSAKSAGVHADQVDEASIAALGFPADKGGLLSHARRLEEGRLQAAMVRLGGDVDLVHL</sequence>
<keyword evidence="3" id="KW-1185">Reference proteome</keyword>
<reference evidence="2 3" key="1">
    <citation type="submission" date="2019-12" db="EMBL/GenBank/DDBJ databases">
        <title>Roseobacter cerasinus sp. nov., isolated from seawater around aquaculture.</title>
        <authorList>
            <person name="Muramatsu S."/>
            <person name="Takabe Y."/>
            <person name="Mori K."/>
            <person name="Takaichi S."/>
            <person name="Hanada S."/>
        </authorList>
    </citation>
    <scope>NUCLEOTIDE SEQUENCE [LARGE SCALE GENOMIC DNA]</scope>
    <source>
        <strain evidence="2 3">AI77</strain>
    </source>
</reference>
<protein>
    <recommendedName>
        <fullName evidence="1">3-hydroxyacyl-CoA dehydrogenase C-terminal domain-containing protein</fullName>
    </recommendedName>
</protein>
<dbReference type="InterPro" id="IPR050136">
    <property type="entry name" value="FA_oxidation_alpha_subunit"/>
</dbReference>
<dbReference type="EMBL" id="BLIV01000002">
    <property type="protein sequence ID" value="GFE49731.1"/>
    <property type="molecule type" value="Genomic_DNA"/>
</dbReference>
<gene>
    <name evidence="2" type="ORF">So717_14840</name>
</gene>
<dbReference type="SUPFAM" id="SSF48179">
    <property type="entry name" value="6-phosphogluconate dehydrogenase C-terminal domain-like"/>
    <property type="match status" value="1"/>
</dbReference>
<proteinExistence type="predicted"/>
<dbReference type="Pfam" id="PF00725">
    <property type="entry name" value="3HCDH"/>
    <property type="match status" value="1"/>
</dbReference>
<dbReference type="GO" id="GO:0016509">
    <property type="term" value="F:long-chain (3S)-3-hydroxyacyl-CoA dehydrogenase (NAD+) activity"/>
    <property type="evidence" value="ECO:0007669"/>
    <property type="project" value="TreeGrafter"/>
</dbReference>
<accession>A0A640VRK3</accession>
<evidence type="ECO:0000313" key="2">
    <source>
        <dbReference type="EMBL" id="GFE49731.1"/>
    </source>
</evidence>